<dbReference type="AlphaFoldDB" id="A0AAE3JMF4"/>
<dbReference type="Pfam" id="PF06439">
    <property type="entry name" value="3keto-disac_hyd"/>
    <property type="match status" value="2"/>
</dbReference>
<evidence type="ECO:0000313" key="3">
    <source>
        <dbReference type="EMBL" id="MCF7569272.1"/>
    </source>
</evidence>
<dbReference type="Gene3D" id="2.60.120.560">
    <property type="entry name" value="Exo-inulinase, domain 1"/>
    <property type="match status" value="2"/>
</dbReference>
<sequence length="468" mass="53188">MIQLKFKLLFFTSLFLVTFLSTKSYSQVENDGWVSLFNGKDLTGWKQLNGDAEYKVENGQIVGVTKTKIPNSFLCTQSNYNDFILEFDVFLDPEINSGVQFRTNSIKSYKKGRVHGYQFELDPSVRAFSGGIYDEARRGWMYPLSLNPKGRTAFKNGVWNTCRIEAIGNSIRTWINGIQCANLVDDLTASGFIALQVHGIGNNEAHAGKEIKWRNIRIKTENLEKERWHVSSKAREMSYLINKITDNEKRNGWRLLWDGKTTKGWKGAKLNHFPKSGWEINNGVLSVLATDGGESTGPGDIITEDVFSNFELELEFKLTKGANSGIKYFVDPELNKEAGSAIGCEFQILDDKNHPDAKQGVKGNRTLGSLYDLITAENLSTPGRGKQFKGIENWNKARIVVKDGKVEHWLNNEKTIEYNRFSQMFRALVAYSKYSKWSKFGQWASGHILLQDHGDTVHFRSVKIREFN</sequence>
<dbReference type="GO" id="GO:0016787">
    <property type="term" value="F:hydrolase activity"/>
    <property type="evidence" value="ECO:0007669"/>
    <property type="project" value="InterPro"/>
</dbReference>
<feature type="domain" description="3-keto-alpha-glucoside-1,2-lyase/3-keto-2-hydroxy-glucal hydratase" evidence="2">
    <location>
        <begin position="252"/>
        <end position="465"/>
    </location>
</feature>
<keyword evidence="1" id="KW-0732">Signal</keyword>
<keyword evidence="4" id="KW-1185">Reference proteome</keyword>
<accession>A0AAE3JMF4</accession>
<evidence type="ECO:0000313" key="4">
    <source>
        <dbReference type="Proteomes" id="UP001199795"/>
    </source>
</evidence>
<organism evidence="3 4">
    <name type="scientific">Wocania arenilitoris</name>
    <dbReference type="NCBI Taxonomy" id="2044858"/>
    <lineage>
        <taxon>Bacteria</taxon>
        <taxon>Pseudomonadati</taxon>
        <taxon>Bacteroidota</taxon>
        <taxon>Flavobacteriia</taxon>
        <taxon>Flavobacteriales</taxon>
        <taxon>Flavobacteriaceae</taxon>
        <taxon>Wocania</taxon>
    </lineage>
</organism>
<feature type="chain" id="PRO_5041964717" evidence="1">
    <location>
        <begin position="27"/>
        <end position="468"/>
    </location>
</feature>
<name>A0AAE3JMF4_9FLAO</name>
<feature type="signal peptide" evidence="1">
    <location>
        <begin position="1"/>
        <end position="26"/>
    </location>
</feature>
<dbReference type="Proteomes" id="UP001199795">
    <property type="component" value="Unassembled WGS sequence"/>
</dbReference>
<feature type="domain" description="3-keto-alpha-glucoside-1,2-lyase/3-keto-2-hydroxy-glucal hydratase" evidence="2">
    <location>
        <begin position="32"/>
        <end position="219"/>
    </location>
</feature>
<evidence type="ECO:0000259" key="2">
    <source>
        <dbReference type="Pfam" id="PF06439"/>
    </source>
</evidence>
<reference evidence="3" key="1">
    <citation type="submission" date="2022-01" db="EMBL/GenBank/DDBJ databases">
        <title>Draft genome sequence of Sabulilitoribacter arenilitoris KCTC 52401.</title>
        <authorList>
            <person name="Oh J.-S."/>
        </authorList>
    </citation>
    <scope>NUCLEOTIDE SEQUENCE</scope>
    <source>
        <strain evidence="3">HMF6543</strain>
    </source>
</reference>
<dbReference type="EMBL" id="JAKKDU010000016">
    <property type="protein sequence ID" value="MCF7569272.1"/>
    <property type="molecule type" value="Genomic_DNA"/>
</dbReference>
<proteinExistence type="predicted"/>
<dbReference type="InterPro" id="IPR010496">
    <property type="entry name" value="AL/BT2_dom"/>
</dbReference>
<protein>
    <submittedName>
        <fullName evidence="3">DUF1080 domain-containing protein</fullName>
    </submittedName>
</protein>
<evidence type="ECO:0000256" key="1">
    <source>
        <dbReference type="SAM" id="SignalP"/>
    </source>
</evidence>
<comment type="caution">
    <text evidence="3">The sequence shown here is derived from an EMBL/GenBank/DDBJ whole genome shotgun (WGS) entry which is preliminary data.</text>
</comment>
<gene>
    <name evidence="3" type="ORF">L3X37_12990</name>
</gene>
<dbReference type="RefSeq" id="WP_237240605.1">
    <property type="nucleotide sequence ID" value="NZ_JAKKDU010000016.1"/>
</dbReference>